<dbReference type="Pfam" id="PF02653">
    <property type="entry name" value="BPD_transp_2"/>
    <property type="match status" value="1"/>
</dbReference>
<dbReference type="PANTHER" id="PTHR32196:SF32">
    <property type="entry name" value="XYLOSE TRANSPORT SYSTEM PERMEASE PROTEIN XYLH"/>
    <property type="match status" value="1"/>
</dbReference>
<keyword evidence="6 11" id="KW-0812">Transmembrane</keyword>
<feature type="transmembrane region" description="Helical" evidence="11">
    <location>
        <begin position="317"/>
        <end position="336"/>
    </location>
</feature>
<evidence type="ECO:0000256" key="5">
    <source>
        <dbReference type="ARBA" id="ARBA00022597"/>
    </source>
</evidence>
<comment type="subcellular location">
    <subcellularLocation>
        <location evidence="1">Cell membrane</location>
        <topology evidence="1">Multi-pass membrane protein</topology>
    </subcellularLocation>
</comment>
<proteinExistence type="predicted"/>
<evidence type="ECO:0000256" key="3">
    <source>
        <dbReference type="ARBA" id="ARBA00022475"/>
    </source>
</evidence>
<dbReference type="GO" id="GO:0005886">
    <property type="term" value="C:plasma membrane"/>
    <property type="evidence" value="ECO:0007669"/>
    <property type="project" value="UniProtKB-SubCell"/>
</dbReference>
<feature type="transmembrane region" description="Helical" evidence="11">
    <location>
        <begin position="184"/>
        <end position="206"/>
    </location>
</feature>
<name>A0A1G6A073_9HYPH</name>
<dbReference type="InterPro" id="IPR001851">
    <property type="entry name" value="ABC_transp_permease"/>
</dbReference>
<keyword evidence="7 11" id="KW-1133">Transmembrane helix</keyword>
<dbReference type="OrthoDB" id="7284468at2"/>
<dbReference type="EMBL" id="FMXM01000074">
    <property type="protein sequence ID" value="SDA99963.1"/>
    <property type="molecule type" value="Genomic_DNA"/>
</dbReference>
<keyword evidence="8 11" id="KW-0472">Membrane</keyword>
<feature type="transmembrane region" description="Helical" evidence="11">
    <location>
        <begin position="266"/>
        <end position="284"/>
    </location>
</feature>
<feature type="transmembrane region" description="Helical" evidence="11">
    <location>
        <begin position="90"/>
        <end position="108"/>
    </location>
</feature>
<evidence type="ECO:0000256" key="6">
    <source>
        <dbReference type="ARBA" id="ARBA00022692"/>
    </source>
</evidence>
<feature type="transmembrane region" description="Helical" evidence="11">
    <location>
        <begin position="62"/>
        <end position="83"/>
    </location>
</feature>
<accession>A0A1G6A073</accession>
<evidence type="ECO:0000256" key="8">
    <source>
        <dbReference type="ARBA" id="ARBA00023136"/>
    </source>
</evidence>
<dbReference type="CDD" id="cd06579">
    <property type="entry name" value="TM_PBP1_transp_AraH_like"/>
    <property type="match status" value="1"/>
</dbReference>
<protein>
    <recommendedName>
        <fullName evidence="10">Xylose transport system permease protein XylH</fullName>
    </recommendedName>
</protein>
<evidence type="ECO:0000256" key="7">
    <source>
        <dbReference type="ARBA" id="ARBA00022989"/>
    </source>
</evidence>
<feature type="transmembrane region" description="Helical" evidence="11">
    <location>
        <begin position="142"/>
        <end position="164"/>
    </location>
</feature>
<evidence type="ECO:0000256" key="4">
    <source>
        <dbReference type="ARBA" id="ARBA00022519"/>
    </source>
</evidence>
<reference evidence="12 13" key="1">
    <citation type="submission" date="2016-10" db="EMBL/GenBank/DDBJ databases">
        <authorList>
            <person name="de Groot N.N."/>
        </authorList>
    </citation>
    <scope>NUCLEOTIDE SEQUENCE [LARGE SCALE GENOMIC DNA]</scope>
    <source>
        <strain evidence="12 13">CGMCC 1.12097</strain>
    </source>
</reference>
<dbReference type="GO" id="GO:0022857">
    <property type="term" value="F:transmembrane transporter activity"/>
    <property type="evidence" value="ECO:0007669"/>
    <property type="project" value="InterPro"/>
</dbReference>
<feature type="transmembrane region" description="Helical" evidence="11">
    <location>
        <begin position="291"/>
        <end position="311"/>
    </location>
</feature>
<evidence type="ECO:0000256" key="1">
    <source>
        <dbReference type="ARBA" id="ARBA00004651"/>
    </source>
</evidence>
<dbReference type="Proteomes" id="UP000198588">
    <property type="component" value="Unassembled WGS sequence"/>
</dbReference>
<keyword evidence="2" id="KW-0813">Transport</keyword>
<dbReference type="STRING" id="1165689.SAMN02927914_06800"/>
<keyword evidence="4" id="KW-0997">Cell inner membrane</keyword>
<evidence type="ECO:0000313" key="13">
    <source>
        <dbReference type="Proteomes" id="UP000198588"/>
    </source>
</evidence>
<evidence type="ECO:0000256" key="9">
    <source>
        <dbReference type="ARBA" id="ARBA00035611"/>
    </source>
</evidence>
<feature type="transmembrane region" description="Helical" evidence="11">
    <location>
        <begin position="234"/>
        <end position="254"/>
    </location>
</feature>
<evidence type="ECO:0000313" key="12">
    <source>
        <dbReference type="EMBL" id="SDA99963.1"/>
    </source>
</evidence>
<keyword evidence="5 12" id="KW-0762">Sugar transport</keyword>
<comment type="function">
    <text evidence="9">Part of the binding-protein-dependent transport system for D-xylose. Probably responsible for the translocation of the substrate across the membrane.</text>
</comment>
<evidence type="ECO:0000256" key="11">
    <source>
        <dbReference type="SAM" id="Phobius"/>
    </source>
</evidence>
<evidence type="ECO:0000256" key="10">
    <source>
        <dbReference type="ARBA" id="ARBA00035686"/>
    </source>
</evidence>
<feature type="transmembrane region" description="Helical" evidence="11">
    <location>
        <begin position="32"/>
        <end position="50"/>
    </location>
</feature>
<sequence>MGTVTTSDTSFGVVADRNAQSKLRRIIVRPEIGALCALLLVYGVFAVVAGKASFVSFNGTAAWLNVAAELGIIGLAVGLLMIAGELDLSIGAVVGSSSIILSIGTGIYDLNVWLMLALTIATALLIGLINGLLVVRTSIPSFIVTLATNFAVAGSALGLARLLTNTVSSSMVSDPAVDALFAARWGQANVSIIWWVVATILSVWLLNRTRFGNWIFATGGNLSAARGAGVPTSLVKVVLFMGTSLAASLVGIMQTVEFHSGNATNGQGYVFQAPIVAVIGGVLLTGGYGSVLGFAFGAMLYGVISVGIFYSGWNTDWVQLFLGALVLLAVTANTYVRKLALSVR</sequence>
<gene>
    <name evidence="12" type="ORF">SAMN02927914_06800</name>
</gene>
<evidence type="ECO:0000256" key="2">
    <source>
        <dbReference type="ARBA" id="ARBA00022448"/>
    </source>
</evidence>
<keyword evidence="3" id="KW-1003">Cell membrane</keyword>
<dbReference type="AlphaFoldDB" id="A0A1G6A073"/>
<organism evidence="12 13">
    <name type="scientific">Mesorhizobium qingshengii</name>
    <dbReference type="NCBI Taxonomy" id="1165689"/>
    <lineage>
        <taxon>Bacteria</taxon>
        <taxon>Pseudomonadati</taxon>
        <taxon>Pseudomonadota</taxon>
        <taxon>Alphaproteobacteria</taxon>
        <taxon>Hyphomicrobiales</taxon>
        <taxon>Phyllobacteriaceae</taxon>
        <taxon>Mesorhizobium</taxon>
    </lineage>
</organism>
<feature type="transmembrane region" description="Helical" evidence="11">
    <location>
        <begin position="114"/>
        <end position="135"/>
    </location>
</feature>
<dbReference type="RefSeq" id="WP_143019598.1">
    <property type="nucleotide sequence ID" value="NZ_FMXM01000074.1"/>
</dbReference>
<dbReference type="PANTHER" id="PTHR32196">
    <property type="entry name" value="ABC TRANSPORTER PERMEASE PROTEIN YPHD-RELATED-RELATED"/>
    <property type="match status" value="1"/>
</dbReference>